<keyword evidence="2 5" id="KW-0641">Proline biosynthesis</keyword>
<dbReference type="SUPFAM" id="SSF48179">
    <property type="entry name" value="6-phosphogluconate dehydrogenase C-terminal domain-like"/>
    <property type="match status" value="1"/>
</dbReference>
<gene>
    <name evidence="5" type="primary">proC</name>
    <name evidence="8" type="ORF">ACFQ5M_02150</name>
</gene>
<dbReference type="InterPro" id="IPR028939">
    <property type="entry name" value="P5C_Rdtase_cat_N"/>
</dbReference>
<dbReference type="InterPro" id="IPR029036">
    <property type="entry name" value="P5CR_dimer"/>
</dbReference>
<evidence type="ECO:0000256" key="1">
    <source>
        <dbReference type="ARBA" id="ARBA00005525"/>
    </source>
</evidence>
<sequence length="267" mass="29040">MLRYGFIAAGNIIQAMHRGAELNPDYNPAEIGIYDINAATRAAYAKKGYVIYDKMSDLVDNSDVLVLGVTPKVAGLVIDELAASYRPGQLLLTVVTGVEQDWYKEHLGKDSKVIICMPNMSSQVGEGAFAVSRCANCEDEDVEKATEILNACGLVEEIPDGMMAEILPFNGSAPGFFYHIANLMVEEAEKLGLDPDTAVRLFAQTMKGSGEMILNADTDLKALETALRLPGGATVTALEKIESMGFDDLYREFVKISVERCKELGQQ</sequence>
<evidence type="ECO:0000256" key="4">
    <source>
        <dbReference type="ARBA" id="ARBA00023002"/>
    </source>
</evidence>
<comment type="catalytic activity">
    <reaction evidence="5">
        <text>L-proline + NAD(+) = (S)-1-pyrroline-5-carboxylate + NADH + 2 H(+)</text>
        <dbReference type="Rhea" id="RHEA:14105"/>
        <dbReference type="ChEBI" id="CHEBI:15378"/>
        <dbReference type="ChEBI" id="CHEBI:17388"/>
        <dbReference type="ChEBI" id="CHEBI:57540"/>
        <dbReference type="ChEBI" id="CHEBI:57945"/>
        <dbReference type="ChEBI" id="CHEBI:60039"/>
        <dbReference type="EC" id="1.5.1.2"/>
    </reaction>
</comment>
<keyword evidence="9" id="KW-1185">Reference proteome</keyword>
<dbReference type="PANTHER" id="PTHR11645:SF0">
    <property type="entry name" value="PYRROLINE-5-CARBOXYLATE REDUCTASE 3"/>
    <property type="match status" value="1"/>
</dbReference>
<comment type="caution">
    <text evidence="8">The sequence shown here is derived from an EMBL/GenBank/DDBJ whole genome shotgun (WGS) entry which is preliminary data.</text>
</comment>
<evidence type="ECO:0000256" key="3">
    <source>
        <dbReference type="ARBA" id="ARBA00022857"/>
    </source>
</evidence>
<dbReference type="InterPro" id="IPR008927">
    <property type="entry name" value="6-PGluconate_DH-like_C_sf"/>
</dbReference>
<dbReference type="Pfam" id="PF14748">
    <property type="entry name" value="P5CR_dimer"/>
    <property type="match status" value="1"/>
</dbReference>
<proteinExistence type="inferred from homology"/>
<evidence type="ECO:0000259" key="6">
    <source>
        <dbReference type="Pfam" id="PF03807"/>
    </source>
</evidence>
<feature type="domain" description="Pyrroline-5-carboxylate reductase catalytic N-terminal" evidence="6">
    <location>
        <begin position="4"/>
        <end position="95"/>
    </location>
</feature>
<evidence type="ECO:0000313" key="8">
    <source>
        <dbReference type="EMBL" id="MFD1670894.1"/>
    </source>
</evidence>
<dbReference type="EMBL" id="JBHTOP010000003">
    <property type="protein sequence ID" value="MFD1670894.1"/>
    <property type="molecule type" value="Genomic_DNA"/>
</dbReference>
<dbReference type="PANTHER" id="PTHR11645">
    <property type="entry name" value="PYRROLINE-5-CARBOXYLATE REDUCTASE"/>
    <property type="match status" value="1"/>
</dbReference>
<dbReference type="EC" id="1.5.1.2" evidence="5"/>
<comment type="function">
    <text evidence="5">Catalyzes the reduction of 1-pyrroline-5-carboxylate (PCA) to L-proline.</text>
</comment>
<dbReference type="Gene3D" id="3.40.50.720">
    <property type="entry name" value="NAD(P)-binding Rossmann-like Domain"/>
    <property type="match status" value="1"/>
</dbReference>
<dbReference type="InterPro" id="IPR000304">
    <property type="entry name" value="Pyrroline-COOH_reductase"/>
</dbReference>
<evidence type="ECO:0000256" key="5">
    <source>
        <dbReference type="HAMAP-Rule" id="MF_01925"/>
    </source>
</evidence>
<name>A0ABW4J4K8_9LACO</name>
<dbReference type="HAMAP" id="MF_01925">
    <property type="entry name" value="P5C_reductase"/>
    <property type="match status" value="1"/>
</dbReference>
<comment type="subcellular location">
    <subcellularLocation>
        <location evidence="5">Cytoplasm</location>
    </subcellularLocation>
</comment>
<evidence type="ECO:0000256" key="2">
    <source>
        <dbReference type="ARBA" id="ARBA00022650"/>
    </source>
</evidence>
<evidence type="ECO:0000313" key="9">
    <source>
        <dbReference type="Proteomes" id="UP001597267"/>
    </source>
</evidence>
<dbReference type="Proteomes" id="UP001597267">
    <property type="component" value="Unassembled WGS sequence"/>
</dbReference>
<protein>
    <recommendedName>
        <fullName evidence="5">Pyrroline-5-carboxylate reductase</fullName>
        <shortName evidence="5">P5C reductase</shortName>
        <shortName evidence="5">P5CR</shortName>
        <ecNumber evidence="5">1.5.1.2</ecNumber>
    </recommendedName>
    <alternativeName>
        <fullName evidence="5">PCA reductase</fullName>
    </alternativeName>
</protein>
<reference evidence="9" key="1">
    <citation type="journal article" date="2019" name="Int. J. Syst. Evol. Microbiol.">
        <title>The Global Catalogue of Microorganisms (GCM) 10K type strain sequencing project: providing services to taxonomists for standard genome sequencing and annotation.</title>
        <authorList>
            <consortium name="The Broad Institute Genomics Platform"/>
            <consortium name="The Broad Institute Genome Sequencing Center for Infectious Disease"/>
            <person name="Wu L."/>
            <person name="Ma J."/>
        </authorList>
    </citation>
    <scope>NUCLEOTIDE SEQUENCE [LARGE SCALE GENOMIC DNA]</scope>
    <source>
        <strain evidence="9">CCM 8896</strain>
    </source>
</reference>
<dbReference type="InterPro" id="IPR036291">
    <property type="entry name" value="NAD(P)-bd_dom_sf"/>
</dbReference>
<keyword evidence="5" id="KW-0028">Amino-acid biosynthesis</keyword>
<organism evidence="8 9">
    <name type="scientific">Agrilactobacillus yilanensis</name>
    <dbReference type="NCBI Taxonomy" id="2485997"/>
    <lineage>
        <taxon>Bacteria</taxon>
        <taxon>Bacillati</taxon>
        <taxon>Bacillota</taxon>
        <taxon>Bacilli</taxon>
        <taxon>Lactobacillales</taxon>
        <taxon>Lactobacillaceae</taxon>
        <taxon>Agrilactobacillus</taxon>
    </lineage>
</organism>
<comment type="catalytic activity">
    <reaction evidence="5">
        <text>L-proline + NADP(+) = (S)-1-pyrroline-5-carboxylate + NADPH + 2 H(+)</text>
        <dbReference type="Rhea" id="RHEA:14109"/>
        <dbReference type="ChEBI" id="CHEBI:15378"/>
        <dbReference type="ChEBI" id="CHEBI:17388"/>
        <dbReference type="ChEBI" id="CHEBI:57783"/>
        <dbReference type="ChEBI" id="CHEBI:58349"/>
        <dbReference type="ChEBI" id="CHEBI:60039"/>
        <dbReference type="EC" id="1.5.1.2"/>
    </reaction>
</comment>
<keyword evidence="5" id="KW-0963">Cytoplasm</keyword>
<comment type="similarity">
    <text evidence="1 5">Belongs to the pyrroline-5-carboxylate reductase family.</text>
</comment>
<keyword evidence="3 5" id="KW-0521">NADP</keyword>
<evidence type="ECO:0000259" key="7">
    <source>
        <dbReference type="Pfam" id="PF14748"/>
    </source>
</evidence>
<accession>A0ABW4J4K8</accession>
<dbReference type="PIRSF" id="PIRSF000193">
    <property type="entry name" value="Pyrrol-5-carb_rd"/>
    <property type="match status" value="1"/>
</dbReference>
<feature type="domain" description="Pyrroline-5-carboxylate reductase dimerisation" evidence="7">
    <location>
        <begin position="168"/>
        <end position="264"/>
    </location>
</feature>
<dbReference type="SUPFAM" id="SSF51735">
    <property type="entry name" value="NAD(P)-binding Rossmann-fold domains"/>
    <property type="match status" value="1"/>
</dbReference>
<dbReference type="Pfam" id="PF03807">
    <property type="entry name" value="F420_oxidored"/>
    <property type="match status" value="1"/>
</dbReference>
<keyword evidence="4 5" id="KW-0560">Oxidoreductase</keyword>
<dbReference type="Gene3D" id="1.10.3730.10">
    <property type="entry name" value="ProC C-terminal domain-like"/>
    <property type="match status" value="1"/>
</dbReference>
<comment type="pathway">
    <text evidence="5">Amino-acid biosynthesis; L-proline biosynthesis; L-proline from L-glutamate 5-semialdehyde: step 1/1.</text>
</comment>
<dbReference type="RefSeq" id="WP_125713976.1">
    <property type="nucleotide sequence ID" value="NZ_JBHTOP010000003.1"/>
</dbReference>